<dbReference type="STRING" id="947013.SAMN04488109_4559"/>
<dbReference type="RefSeq" id="WP_073138548.1">
    <property type="nucleotide sequence ID" value="NZ_FQWQ01000003.1"/>
</dbReference>
<dbReference type="NCBIfam" id="TIGR00557">
    <property type="entry name" value="pdxA"/>
    <property type="match status" value="1"/>
</dbReference>
<proteinExistence type="predicted"/>
<dbReference type="Pfam" id="PF04166">
    <property type="entry name" value="PdxA"/>
    <property type="match status" value="1"/>
</dbReference>
<dbReference type="GO" id="GO:0046872">
    <property type="term" value="F:metal ion binding"/>
    <property type="evidence" value="ECO:0007669"/>
    <property type="project" value="UniProtKB-KW"/>
</dbReference>
<gene>
    <name evidence="4" type="ORF">SAMN04488109_4559</name>
</gene>
<keyword evidence="5" id="KW-1185">Reference proteome</keyword>
<dbReference type="InterPro" id="IPR005255">
    <property type="entry name" value="PdxA_fam"/>
</dbReference>
<accession>A0A1M5UAJ1</accession>
<organism evidence="4 5">
    <name type="scientific">Chryseolinea serpens</name>
    <dbReference type="NCBI Taxonomy" id="947013"/>
    <lineage>
        <taxon>Bacteria</taxon>
        <taxon>Pseudomonadati</taxon>
        <taxon>Bacteroidota</taxon>
        <taxon>Cytophagia</taxon>
        <taxon>Cytophagales</taxon>
        <taxon>Fulvivirgaceae</taxon>
        <taxon>Chryseolinea</taxon>
    </lineage>
</organism>
<evidence type="ECO:0000256" key="3">
    <source>
        <dbReference type="ARBA" id="ARBA00023027"/>
    </source>
</evidence>
<keyword evidence="3" id="KW-0520">NAD</keyword>
<protein>
    <submittedName>
        <fullName evidence="4">4-hydroxythreonine-4-phosphate dehydrogenase</fullName>
    </submittedName>
</protein>
<name>A0A1M5UAJ1_9BACT</name>
<evidence type="ECO:0000313" key="5">
    <source>
        <dbReference type="Proteomes" id="UP000184212"/>
    </source>
</evidence>
<dbReference type="OrthoDB" id="9801783at2"/>
<dbReference type="Proteomes" id="UP000184212">
    <property type="component" value="Unassembled WGS sequence"/>
</dbReference>
<dbReference type="SUPFAM" id="SSF53659">
    <property type="entry name" value="Isocitrate/Isopropylmalate dehydrogenase-like"/>
    <property type="match status" value="1"/>
</dbReference>
<evidence type="ECO:0000313" key="4">
    <source>
        <dbReference type="EMBL" id="SHH59979.1"/>
    </source>
</evidence>
<dbReference type="GO" id="GO:0016491">
    <property type="term" value="F:oxidoreductase activity"/>
    <property type="evidence" value="ECO:0007669"/>
    <property type="project" value="UniProtKB-KW"/>
</dbReference>
<evidence type="ECO:0000256" key="2">
    <source>
        <dbReference type="ARBA" id="ARBA00023002"/>
    </source>
</evidence>
<dbReference type="AlphaFoldDB" id="A0A1M5UAJ1"/>
<dbReference type="PANTHER" id="PTHR30004">
    <property type="entry name" value="4-HYDROXYTHREONINE-4-PHOSPHATE DEHYDROGENASE"/>
    <property type="match status" value="1"/>
</dbReference>
<keyword evidence="2" id="KW-0560">Oxidoreductase</keyword>
<dbReference type="EMBL" id="FQWQ01000003">
    <property type="protein sequence ID" value="SHH59979.1"/>
    <property type="molecule type" value="Genomic_DNA"/>
</dbReference>
<dbReference type="Gene3D" id="3.40.718.10">
    <property type="entry name" value="Isopropylmalate Dehydrogenase"/>
    <property type="match status" value="1"/>
</dbReference>
<sequence length="337" mass="36980">MQPQKPRIGITLGDLNGIGPEVVIKALADNRLLAMITPVIYGSAKVISFYKKQLNIEEFNYTQVRNKGQYAPKSINVVNCWEDNLEISPGKASKESGKAAFIALKQACEELKEGLIDALVTAPIDKHSIHSDDFPFKGHTEYLTQFFGGESLMFMVSDTLRVGLVTEHIPVREIAAAVTKEKIEAKLKVMDHSLRNDFGINKPRIAVLGLNPHAGDGGLIGQEDDQLIKPVVADQKNKGKLVYGPFASDGFFATGSHMKYDAVLAMYHDQGLLPFKTLAFEEGVNFTAGLPIVRTSPDHGTAYNLAGKNQANESSMREAVYRAADIFKSRNEPSTEK</sequence>
<reference evidence="4 5" key="1">
    <citation type="submission" date="2016-11" db="EMBL/GenBank/DDBJ databases">
        <authorList>
            <person name="Jaros S."/>
            <person name="Januszkiewicz K."/>
            <person name="Wedrychowicz H."/>
        </authorList>
    </citation>
    <scope>NUCLEOTIDE SEQUENCE [LARGE SCALE GENOMIC DNA]</scope>
    <source>
        <strain evidence="4 5">DSM 24574</strain>
    </source>
</reference>
<dbReference type="PANTHER" id="PTHR30004:SF6">
    <property type="entry name" value="D-THREONATE 4-PHOSPHATE DEHYDROGENASE"/>
    <property type="match status" value="1"/>
</dbReference>
<keyword evidence="1" id="KW-0479">Metal-binding</keyword>
<evidence type="ECO:0000256" key="1">
    <source>
        <dbReference type="ARBA" id="ARBA00022723"/>
    </source>
</evidence>
<dbReference type="GO" id="GO:0051287">
    <property type="term" value="F:NAD binding"/>
    <property type="evidence" value="ECO:0007669"/>
    <property type="project" value="InterPro"/>
</dbReference>